<proteinExistence type="predicted"/>
<feature type="region of interest" description="Disordered" evidence="1">
    <location>
        <begin position="38"/>
        <end position="62"/>
    </location>
</feature>
<sequence>MVNYKHLYSGLFNAITDALELLAAGDVIAMRNTLQDAQRHTEQCYPEDDAAPSKGLLTSGRT</sequence>
<evidence type="ECO:0000313" key="3">
    <source>
        <dbReference type="Proteomes" id="UP000661435"/>
    </source>
</evidence>
<evidence type="ECO:0000256" key="1">
    <source>
        <dbReference type="SAM" id="MobiDB-lite"/>
    </source>
</evidence>
<dbReference type="RefSeq" id="WP_186906684.1">
    <property type="nucleotide sequence ID" value="NZ_JACOPP010000003.1"/>
</dbReference>
<protein>
    <submittedName>
        <fullName evidence="2">Uncharacterized protein</fullName>
    </submittedName>
</protein>
<dbReference type="Proteomes" id="UP000661435">
    <property type="component" value="Unassembled WGS sequence"/>
</dbReference>
<comment type="caution">
    <text evidence="2">The sequence shown here is derived from an EMBL/GenBank/DDBJ whole genome shotgun (WGS) entry which is preliminary data.</text>
</comment>
<evidence type="ECO:0000313" key="2">
    <source>
        <dbReference type="EMBL" id="MBC5732783.1"/>
    </source>
</evidence>
<dbReference type="EMBL" id="JACOPP010000003">
    <property type="protein sequence ID" value="MBC5732783.1"/>
    <property type="molecule type" value="Genomic_DNA"/>
</dbReference>
<organism evidence="2 3">
    <name type="scientific">Lawsonibacter hominis</name>
    <dbReference type="NCBI Taxonomy" id="2763053"/>
    <lineage>
        <taxon>Bacteria</taxon>
        <taxon>Bacillati</taxon>
        <taxon>Bacillota</taxon>
        <taxon>Clostridia</taxon>
        <taxon>Eubacteriales</taxon>
        <taxon>Oscillospiraceae</taxon>
        <taxon>Lawsonibacter</taxon>
    </lineage>
</organism>
<gene>
    <name evidence="2" type="ORF">H8S57_03445</name>
</gene>
<accession>A0A8J6MEE7</accession>
<keyword evidence="3" id="KW-1185">Reference proteome</keyword>
<name>A0A8J6MEE7_9FIRM</name>
<dbReference type="AlphaFoldDB" id="A0A8J6MEE7"/>
<reference evidence="2" key="1">
    <citation type="submission" date="2020-08" db="EMBL/GenBank/DDBJ databases">
        <title>Genome public.</title>
        <authorList>
            <person name="Liu C."/>
            <person name="Sun Q."/>
        </authorList>
    </citation>
    <scope>NUCLEOTIDE SEQUENCE</scope>
    <source>
        <strain evidence="2">NSJ-51</strain>
    </source>
</reference>